<proteinExistence type="predicted"/>
<keyword evidence="3" id="KW-1185">Reference proteome</keyword>
<feature type="coiled-coil region" evidence="1">
    <location>
        <begin position="36"/>
        <end position="63"/>
    </location>
</feature>
<dbReference type="SUPFAM" id="SSF109915">
    <property type="entry name" value="Hypothetical protein YhaI"/>
    <property type="match status" value="1"/>
</dbReference>
<dbReference type="EMBL" id="LGTK01000001">
    <property type="protein sequence ID" value="KPH79283.1"/>
    <property type="molecule type" value="Genomic_DNA"/>
</dbReference>
<keyword evidence="1" id="KW-0175">Coiled coil</keyword>
<accession>A0ABR5MNX3</accession>
<name>A0ABR5MNX3_9BACI</name>
<gene>
    <name evidence="2" type="ORF">AFL42_00385</name>
</gene>
<evidence type="ECO:0008006" key="4">
    <source>
        <dbReference type="Google" id="ProtNLM"/>
    </source>
</evidence>
<reference evidence="2 3" key="1">
    <citation type="submission" date="2015-07" db="EMBL/GenBank/DDBJ databases">
        <title>High-quality draft genome sequence of Oceanobacillus caeni HM6, a bacillus isolated from a human feces.</title>
        <authorList>
            <person name="Kumar J."/>
            <person name="Verma M.K."/>
            <person name="Pandey R."/>
            <person name="Bhambi M."/>
            <person name="Chauhan N."/>
        </authorList>
    </citation>
    <scope>NUCLEOTIDE SEQUENCE [LARGE SCALE GENOMIC DNA]</scope>
    <source>
        <strain evidence="2 3">HM6</strain>
    </source>
</reference>
<evidence type="ECO:0000313" key="2">
    <source>
        <dbReference type="EMBL" id="KPH79283.1"/>
    </source>
</evidence>
<evidence type="ECO:0000256" key="1">
    <source>
        <dbReference type="SAM" id="Coils"/>
    </source>
</evidence>
<dbReference type="InterPro" id="IPR035945">
    <property type="entry name" value="YhaI-like_sf"/>
</dbReference>
<dbReference type="Proteomes" id="UP000037854">
    <property type="component" value="Unassembled WGS sequence"/>
</dbReference>
<dbReference type="Gene3D" id="1.10.3750.10">
    <property type="entry name" value="YhaI-like"/>
    <property type="match status" value="1"/>
</dbReference>
<dbReference type="InterPro" id="IPR015058">
    <property type="entry name" value="DUF1878"/>
</dbReference>
<comment type="caution">
    <text evidence="2">The sequence shown here is derived from an EMBL/GenBank/DDBJ whole genome shotgun (WGS) entry which is preliminary data.</text>
</comment>
<dbReference type="Pfam" id="PF08963">
    <property type="entry name" value="DUF1878"/>
    <property type="match status" value="1"/>
</dbReference>
<organism evidence="2 3">
    <name type="scientific">Oceanobacillus caeni</name>
    <dbReference type="NCBI Taxonomy" id="405946"/>
    <lineage>
        <taxon>Bacteria</taxon>
        <taxon>Bacillati</taxon>
        <taxon>Bacillota</taxon>
        <taxon>Bacilli</taxon>
        <taxon>Bacillales</taxon>
        <taxon>Bacillaceae</taxon>
        <taxon>Oceanobacillus</taxon>
    </lineage>
</organism>
<protein>
    <recommendedName>
        <fullName evidence="4">DUF1878 domain-containing protein</fullName>
    </recommendedName>
</protein>
<sequence>MLKEFGKCDTSSFHIQLISKVINLNRYPFIRLIIENNISEKEYNDLMELLNGLNQTYHQQKEEGLIDFTTLLVRFAGMLNEKLNPNETIAALKKEGYYPSLMNEFTNIITRESKIRKR</sequence>
<evidence type="ECO:0000313" key="3">
    <source>
        <dbReference type="Proteomes" id="UP000037854"/>
    </source>
</evidence>